<dbReference type="Proteomes" id="UP000737018">
    <property type="component" value="Unassembled WGS sequence"/>
</dbReference>
<comment type="caution">
    <text evidence="3">The sequence shown here is derived from an EMBL/GenBank/DDBJ whole genome shotgun (WGS) entry which is preliminary data.</text>
</comment>
<name>A0A8J4R650_9ROSI</name>
<accession>A0A8J4R650</accession>
<evidence type="ECO:0000313" key="4">
    <source>
        <dbReference type="Proteomes" id="UP000737018"/>
    </source>
</evidence>
<dbReference type="OrthoDB" id="1934635at2759"/>
<gene>
    <name evidence="3" type="ORF">CMV_016835</name>
</gene>
<protein>
    <submittedName>
        <fullName evidence="3">Uncharacterized protein</fullName>
    </submittedName>
</protein>
<feature type="compositionally biased region" description="Polar residues" evidence="2">
    <location>
        <begin position="37"/>
        <end position="49"/>
    </location>
</feature>
<proteinExistence type="predicted"/>
<organism evidence="3 4">
    <name type="scientific">Castanea mollissima</name>
    <name type="common">Chinese chestnut</name>
    <dbReference type="NCBI Taxonomy" id="60419"/>
    <lineage>
        <taxon>Eukaryota</taxon>
        <taxon>Viridiplantae</taxon>
        <taxon>Streptophyta</taxon>
        <taxon>Embryophyta</taxon>
        <taxon>Tracheophyta</taxon>
        <taxon>Spermatophyta</taxon>
        <taxon>Magnoliopsida</taxon>
        <taxon>eudicotyledons</taxon>
        <taxon>Gunneridae</taxon>
        <taxon>Pentapetalae</taxon>
        <taxon>rosids</taxon>
        <taxon>fabids</taxon>
        <taxon>Fagales</taxon>
        <taxon>Fagaceae</taxon>
        <taxon>Castanea</taxon>
    </lineage>
</organism>
<feature type="coiled-coil region" evidence="1">
    <location>
        <begin position="76"/>
        <end position="106"/>
    </location>
</feature>
<feature type="region of interest" description="Disordered" evidence="2">
    <location>
        <begin position="37"/>
        <end position="58"/>
    </location>
</feature>
<keyword evidence="1" id="KW-0175">Coiled coil</keyword>
<dbReference type="AlphaFoldDB" id="A0A8J4R650"/>
<reference evidence="3" key="1">
    <citation type="submission" date="2020-03" db="EMBL/GenBank/DDBJ databases">
        <title>Castanea mollissima Vanexum genome sequencing.</title>
        <authorList>
            <person name="Staton M."/>
        </authorList>
    </citation>
    <scope>NUCLEOTIDE SEQUENCE</scope>
    <source>
        <tissue evidence="3">Leaf</tissue>
    </source>
</reference>
<sequence length="143" mass="16407">MVETQQTKRSQSTLFNSRTRLSGGIASNFTKHWRQPTKNVEIGSNTTRSNDSKIPAKNQPVLSKGETLVVEEIEDLDFLVEELEDLDFLVEELEDQDLLVEELEDQDLLVEDLEYHDVGQPIFDNYIEEQVGEEGKEMSDSMK</sequence>
<evidence type="ECO:0000256" key="1">
    <source>
        <dbReference type="SAM" id="Coils"/>
    </source>
</evidence>
<keyword evidence="4" id="KW-1185">Reference proteome</keyword>
<evidence type="ECO:0000313" key="3">
    <source>
        <dbReference type="EMBL" id="KAF3958238.1"/>
    </source>
</evidence>
<evidence type="ECO:0000256" key="2">
    <source>
        <dbReference type="SAM" id="MobiDB-lite"/>
    </source>
</evidence>
<dbReference type="EMBL" id="JRKL02002607">
    <property type="protein sequence ID" value="KAF3958238.1"/>
    <property type="molecule type" value="Genomic_DNA"/>
</dbReference>